<proteinExistence type="predicted"/>
<evidence type="ECO:0000313" key="1">
    <source>
        <dbReference type="EMBL" id="BAV91768.1"/>
    </source>
</evidence>
<dbReference type="AlphaFoldDB" id="A0A1J1E2W5"/>
<keyword evidence="1" id="KW-0378">Hydrolase</keyword>
<reference evidence="1 2" key="1">
    <citation type="journal article" date="2017" name="ISME J.">
        <title>Genome of 'Ca. Desulfovibrio trichonymphae', an H2-oxidizing bacterium in a tripartite symbiotic system within a protist cell in the termite gut.</title>
        <authorList>
            <person name="Kuwahara H."/>
            <person name="Yuki M."/>
            <person name="Izawa K."/>
            <person name="Ohkuma M."/>
            <person name="Hongoh Y."/>
        </authorList>
    </citation>
    <scope>NUCLEOTIDE SEQUENCE [LARGE SCALE GENOMIC DNA]</scope>
    <source>
        <strain evidence="1 2">Rs-N31</strain>
    </source>
</reference>
<dbReference type="PANTHER" id="PTHR43169">
    <property type="entry name" value="EXSB FAMILY PROTEIN"/>
    <property type="match status" value="1"/>
</dbReference>
<dbReference type="GO" id="GO:0016787">
    <property type="term" value="F:hydrolase activity"/>
    <property type="evidence" value="ECO:0007669"/>
    <property type="project" value="UniProtKB-KW"/>
</dbReference>
<dbReference type="Gene3D" id="3.40.50.620">
    <property type="entry name" value="HUPs"/>
    <property type="match status" value="1"/>
</dbReference>
<gene>
    <name evidence="1" type="ORF">RSDT_0256</name>
</gene>
<dbReference type="PANTHER" id="PTHR43169:SF2">
    <property type="entry name" value="NAD_GMP SYNTHASE DOMAIN-CONTAINING PROTEIN"/>
    <property type="match status" value="1"/>
</dbReference>
<dbReference type="InterPro" id="IPR014729">
    <property type="entry name" value="Rossmann-like_a/b/a_fold"/>
</dbReference>
<keyword evidence="2" id="KW-1185">Reference proteome</keyword>
<organism evidence="1 2">
    <name type="scientific">Candidatus Desulfovibrio trichonymphae</name>
    <dbReference type="NCBI Taxonomy" id="1725232"/>
    <lineage>
        <taxon>Bacteria</taxon>
        <taxon>Pseudomonadati</taxon>
        <taxon>Thermodesulfobacteriota</taxon>
        <taxon>Desulfovibrionia</taxon>
        <taxon>Desulfovibrionales</taxon>
        <taxon>Desulfovibrionaceae</taxon>
        <taxon>Desulfovibrio</taxon>
    </lineage>
</organism>
<dbReference type="InterPro" id="IPR052188">
    <property type="entry name" value="Ni-pincer_cofactor_biosynth"/>
</dbReference>
<evidence type="ECO:0000313" key="2">
    <source>
        <dbReference type="Proteomes" id="UP000242645"/>
    </source>
</evidence>
<accession>A0A1J1E2W5</accession>
<dbReference type="OrthoDB" id="9776919at2"/>
<dbReference type="KEGG" id="dtr:RSDT_0256"/>
<dbReference type="EMBL" id="AP017368">
    <property type="protein sequence ID" value="BAV91768.1"/>
    <property type="molecule type" value="Genomic_DNA"/>
</dbReference>
<sequence length="285" mass="30752">MTSSQSLPDREHSLHDHLRSLGALSVAFSGGVDSRFLSFTALRLGLDVRVLHVKGPHIPAEESAWAESWAELNGLSLTLLSIDPLQVPEIAANGRERCYHCKNAVFRALRAEAGDLPLCDGTNASDGEGYRPGLRALRELGIISPLAAAGLRKVDIRALARKNGMDMPDQSAHPCLFTRYNYGIRPTYASLAALNTAEEAVGLVLRRHAVLTRGADAEDPQAERGRFRLRFEQEGQAVLHVAYADLTDAVLAALRGVLAETGFSDVPVVTVEQISGHFDNLPSAG</sequence>
<dbReference type="RefSeq" id="WP_145954793.1">
    <property type="nucleotide sequence ID" value="NZ_AP017368.1"/>
</dbReference>
<dbReference type="Proteomes" id="UP000242645">
    <property type="component" value="Chromosome"/>
</dbReference>
<dbReference type="SUPFAM" id="SSF52402">
    <property type="entry name" value="Adenine nucleotide alpha hydrolases-like"/>
    <property type="match status" value="1"/>
</dbReference>
<name>A0A1J1E2W5_9BACT</name>
<protein>
    <submittedName>
        <fullName evidence="1">Adenine nucleotide alpha hydrolases superfamily protein</fullName>
    </submittedName>
</protein>